<keyword evidence="12" id="KW-1185">Reference proteome</keyword>
<dbReference type="Proteomes" id="UP000214610">
    <property type="component" value="Unassembled WGS sequence"/>
</dbReference>
<keyword evidence="5 7" id="KW-1015">Disulfide bond</keyword>
<dbReference type="PANTHER" id="PTHR35891">
    <property type="entry name" value="THIOL:DISULFIDE INTERCHANGE PROTEIN DSBA"/>
    <property type="match status" value="1"/>
</dbReference>
<evidence type="ECO:0000313" key="12">
    <source>
        <dbReference type="Proteomes" id="UP000214610"/>
    </source>
</evidence>
<evidence type="ECO:0000256" key="8">
    <source>
        <dbReference type="PIRSR" id="PIRSR001488-1"/>
    </source>
</evidence>
<comment type="subcellular location">
    <subcellularLocation>
        <location evidence="1 7">Periplasm</location>
    </subcellularLocation>
</comment>
<evidence type="ECO:0000256" key="3">
    <source>
        <dbReference type="ARBA" id="ARBA00022729"/>
    </source>
</evidence>
<evidence type="ECO:0000256" key="2">
    <source>
        <dbReference type="ARBA" id="ARBA00005791"/>
    </source>
</evidence>
<evidence type="ECO:0000256" key="9">
    <source>
        <dbReference type="SAM" id="SignalP"/>
    </source>
</evidence>
<evidence type="ECO:0000256" key="7">
    <source>
        <dbReference type="PIRNR" id="PIRNR001488"/>
    </source>
</evidence>
<dbReference type="GeneID" id="78362528"/>
<dbReference type="InterPro" id="IPR017937">
    <property type="entry name" value="Thioredoxin_CS"/>
</dbReference>
<evidence type="ECO:0000256" key="4">
    <source>
        <dbReference type="ARBA" id="ARBA00022764"/>
    </source>
</evidence>
<organism evidence="11 12">
    <name type="scientific">Turicimonas muris</name>
    <dbReference type="NCBI Taxonomy" id="1796652"/>
    <lineage>
        <taxon>Bacteria</taxon>
        <taxon>Pseudomonadati</taxon>
        <taxon>Pseudomonadota</taxon>
        <taxon>Betaproteobacteria</taxon>
        <taxon>Burkholderiales</taxon>
        <taxon>Sutterellaceae</taxon>
        <taxon>Turicimonas</taxon>
    </lineage>
</organism>
<dbReference type="RefSeq" id="WP_066594844.1">
    <property type="nucleotide sequence ID" value="NZ_CAJTBZ010000035.1"/>
</dbReference>
<dbReference type="PROSITE" id="PS51352">
    <property type="entry name" value="THIOREDOXIN_2"/>
    <property type="match status" value="1"/>
</dbReference>
<dbReference type="AlphaFoldDB" id="A0A227KPJ1"/>
<feature type="signal peptide" evidence="9">
    <location>
        <begin position="1"/>
        <end position="21"/>
    </location>
</feature>
<dbReference type="InterPro" id="IPR050824">
    <property type="entry name" value="Thiol_disulfide_DsbA"/>
</dbReference>
<name>A0A227KPJ1_9BURK</name>
<evidence type="ECO:0000256" key="1">
    <source>
        <dbReference type="ARBA" id="ARBA00004418"/>
    </source>
</evidence>
<evidence type="ECO:0000256" key="6">
    <source>
        <dbReference type="ARBA" id="ARBA00023284"/>
    </source>
</evidence>
<evidence type="ECO:0000256" key="5">
    <source>
        <dbReference type="ARBA" id="ARBA00023157"/>
    </source>
</evidence>
<keyword evidence="6" id="KW-0676">Redox-active center</keyword>
<feature type="domain" description="Thioredoxin" evidence="10">
    <location>
        <begin position="8"/>
        <end position="154"/>
    </location>
</feature>
<protein>
    <recommendedName>
        <fullName evidence="7">Thiol:disulfide interchange protein</fullName>
    </recommendedName>
</protein>
<evidence type="ECO:0000259" key="10">
    <source>
        <dbReference type="PROSITE" id="PS51352"/>
    </source>
</evidence>
<proteinExistence type="inferred from homology"/>
<gene>
    <name evidence="11" type="ORF">ADH67_03445</name>
</gene>
<comment type="similarity">
    <text evidence="2">Belongs to the thioredoxin family. DsbA subfamily.</text>
</comment>
<dbReference type="GO" id="GO:0015036">
    <property type="term" value="F:disulfide oxidoreductase activity"/>
    <property type="evidence" value="ECO:0007669"/>
    <property type="project" value="UniProtKB-ARBA"/>
</dbReference>
<comment type="caution">
    <text evidence="11">The sequence shown here is derived from an EMBL/GenBank/DDBJ whole genome shotgun (WGS) entry which is preliminary data.</text>
</comment>
<dbReference type="Gene3D" id="3.40.30.10">
    <property type="entry name" value="Glutaredoxin"/>
    <property type="match status" value="1"/>
</dbReference>
<feature type="disulfide bond" description="Redox-active" evidence="8">
    <location>
        <begin position="57"/>
        <end position="60"/>
    </location>
</feature>
<dbReference type="EMBL" id="NHMP01000002">
    <property type="protein sequence ID" value="OXE50073.1"/>
    <property type="molecule type" value="Genomic_DNA"/>
</dbReference>
<dbReference type="InterPro" id="IPR013766">
    <property type="entry name" value="Thioredoxin_domain"/>
</dbReference>
<dbReference type="PROSITE" id="PS00194">
    <property type="entry name" value="THIOREDOXIN_1"/>
    <property type="match status" value="1"/>
</dbReference>
<keyword evidence="4 7" id="KW-0574">Periplasm</keyword>
<keyword evidence="3 9" id="KW-0732">Signal</keyword>
<dbReference type="PANTHER" id="PTHR35891:SF2">
    <property type="entry name" value="THIOL:DISULFIDE INTERCHANGE PROTEIN DSBA"/>
    <property type="match status" value="1"/>
</dbReference>
<dbReference type="InterPro" id="IPR001853">
    <property type="entry name" value="DSBA-like_thioredoxin_dom"/>
</dbReference>
<evidence type="ECO:0000313" key="11">
    <source>
        <dbReference type="EMBL" id="OXE50073.1"/>
    </source>
</evidence>
<reference evidence="12" key="1">
    <citation type="submission" date="2017-05" db="EMBL/GenBank/DDBJ databases">
        <title>Improved OligoMM genomes.</title>
        <authorList>
            <person name="Garzetti D."/>
        </authorList>
    </citation>
    <scope>NUCLEOTIDE SEQUENCE [LARGE SCALE GENOMIC DNA]</scope>
    <source>
        <strain evidence="12">YL45</strain>
    </source>
</reference>
<dbReference type="CDD" id="cd03019">
    <property type="entry name" value="DsbA_DsbA"/>
    <property type="match status" value="1"/>
</dbReference>
<dbReference type="SUPFAM" id="SSF52833">
    <property type="entry name" value="Thioredoxin-like"/>
    <property type="match status" value="1"/>
</dbReference>
<feature type="chain" id="PRO_5011235613" description="Thiol:disulfide interchange protein" evidence="9">
    <location>
        <begin position="22"/>
        <end position="211"/>
    </location>
</feature>
<dbReference type="Pfam" id="PF01323">
    <property type="entry name" value="DSBA"/>
    <property type="match status" value="1"/>
</dbReference>
<dbReference type="PIRSF" id="PIRSF001488">
    <property type="entry name" value="Tdi_protein"/>
    <property type="match status" value="1"/>
</dbReference>
<dbReference type="GO" id="GO:0042597">
    <property type="term" value="C:periplasmic space"/>
    <property type="evidence" value="ECO:0007669"/>
    <property type="project" value="UniProtKB-SubCell"/>
</dbReference>
<accession>A0A227KPJ1</accession>
<sequence length="211" mass="23806">MLRRSILAAAIAAFMPLTVFASADKPVAGTDYVALKTPVQTSNPKKIEVLTFFAYTCPHCYTYEKSVEPWAAQLPNDVVFKRIPVAWSDKTKHFTQTYYALEALNKLDPYHDMMFNAVIKEGREMPDLNSVADYLASNGLNKEEFLKAANSFSTRMNTEKARKTWMAYDIDGTPCNAVNGKYITAPHMVGTREGAIQVMDFLINKERENNK</sequence>
<dbReference type="InterPro" id="IPR036249">
    <property type="entry name" value="Thioredoxin-like_sf"/>
</dbReference>
<dbReference type="InterPro" id="IPR023205">
    <property type="entry name" value="DsbA/DsbL"/>
</dbReference>